<reference evidence="1" key="2">
    <citation type="submission" date="2015-06" db="UniProtKB">
        <authorList>
            <consortium name="EnsemblPlants"/>
        </authorList>
    </citation>
    <scope>IDENTIFICATION</scope>
    <source>
        <strain evidence="1">DM1-3 516 R44</strain>
    </source>
</reference>
<evidence type="ECO:0000313" key="2">
    <source>
        <dbReference type="Proteomes" id="UP000011115"/>
    </source>
</evidence>
<dbReference type="PANTHER" id="PTHR15140">
    <property type="entry name" value="TUBULIN-SPECIFIC CHAPERONE E"/>
    <property type="match status" value="1"/>
</dbReference>
<dbReference type="Proteomes" id="UP000011115">
    <property type="component" value="Unassembled WGS sequence"/>
</dbReference>
<dbReference type="AlphaFoldDB" id="M1D625"/>
<dbReference type="InParanoid" id="M1D625"/>
<dbReference type="eggNOG" id="KOG4658">
    <property type="taxonomic scope" value="Eukaryota"/>
</dbReference>
<dbReference type="HOGENOM" id="CLU_2311130_0_0_1"/>
<sequence length="100" mass="11682">MVLRKSKSMEDPMPTLGMLPNLRDLMLEDAYNGKKKMCIDSSFRQLEFLHLYHLSNLERWHLATSAMPLIKSLAISRCSKLKEIPERMKYVEEKLNAVDL</sequence>
<evidence type="ECO:0000313" key="1">
    <source>
        <dbReference type="EnsemblPlants" id="PGSC0003DMT400082498"/>
    </source>
</evidence>
<dbReference type="SUPFAM" id="SSF52058">
    <property type="entry name" value="L domain-like"/>
    <property type="match status" value="1"/>
</dbReference>
<dbReference type="EnsemblPlants" id="PGSC0003DMT400082498">
    <property type="protein sequence ID" value="PGSC0003DMT400082498"/>
    <property type="gene ID" value="PGSC0003DMG400032575"/>
</dbReference>
<organism evidence="1 2">
    <name type="scientific">Solanum tuberosum</name>
    <name type="common">Potato</name>
    <dbReference type="NCBI Taxonomy" id="4113"/>
    <lineage>
        <taxon>Eukaryota</taxon>
        <taxon>Viridiplantae</taxon>
        <taxon>Streptophyta</taxon>
        <taxon>Embryophyta</taxon>
        <taxon>Tracheophyta</taxon>
        <taxon>Spermatophyta</taxon>
        <taxon>Magnoliopsida</taxon>
        <taxon>eudicotyledons</taxon>
        <taxon>Gunneridae</taxon>
        <taxon>Pentapetalae</taxon>
        <taxon>asterids</taxon>
        <taxon>lamiids</taxon>
        <taxon>Solanales</taxon>
        <taxon>Solanaceae</taxon>
        <taxon>Solanoideae</taxon>
        <taxon>Solaneae</taxon>
        <taxon>Solanum</taxon>
    </lineage>
</organism>
<proteinExistence type="predicted"/>
<dbReference type="Gene3D" id="3.80.10.10">
    <property type="entry name" value="Ribonuclease Inhibitor"/>
    <property type="match status" value="1"/>
</dbReference>
<name>M1D625_SOLTU</name>
<dbReference type="Gramene" id="PGSC0003DMT400082498">
    <property type="protein sequence ID" value="PGSC0003DMT400082498"/>
    <property type="gene ID" value="PGSC0003DMG400032575"/>
</dbReference>
<accession>M1D625</accession>
<keyword evidence="2" id="KW-1185">Reference proteome</keyword>
<dbReference type="PaxDb" id="4113-PGSC0003DMT400082498"/>
<reference evidence="2" key="1">
    <citation type="journal article" date="2011" name="Nature">
        <title>Genome sequence and analysis of the tuber crop potato.</title>
        <authorList>
            <consortium name="The Potato Genome Sequencing Consortium"/>
        </authorList>
    </citation>
    <scope>NUCLEOTIDE SEQUENCE [LARGE SCALE GENOMIC DNA]</scope>
    <source>
        <strain evidence="2">cv. DM1-3 516 R44</strain>
    </source>
</reference>
<dbReference type="OMA" id="QWEEWIV"/>
<dbReference type="PANTHER" id="PTHR15140:SF41">
    <property type="entry name" value="DISEASE RESISTANCE PROTEIN RF45 ISOFORM X1-RELATED"/>
    <property type="match status" value="1"/>
</dbReference>
<dbReference type="InterPro" id="IPR032675">
    <property type="entry name" value="LRR_dom_sf"/>
</dbReference>
<protein>
    <submittedName>
        <fullName evidence="1">HJTR2GH1 protein</fullName>
    </submittedName>
</protein>